<dbReference type="Pfam" id="PF04172">
    <property type="entry name" value="LrgB"/>
    <property type="match status" value="1"/>
</dbReference>
<evidence type="ECO:0000313" key="6">
    <source>
        <dbReference type="EMBL" id="OYD58658.1"/>
    </source>
</evidence>
<keyword evidence="7" id="KW-1185">Reference proteome</keyword>
<dbReference type="AlphaFoldDB" id="A0A235FBE7"/>
<dbReference type="EMBL" id="NOII01000001">
    <property type="protein sequence ID" value="OYD58658.1"/>
    <property type="molecule type" value="Genomic_DNA"/>
</dbReference>
<feature type="transmembrane region" description="Helical" evidence="5">
    <location>
        <begin position="6"/>
        <end position="21"/>
    </location>
</feature>
<dbReference type="GO" id="GO:0016020">
    <property type="term" value="C:membrane"/>
    <property type="evidence" value="ECO:0007669"/>
    <property type="project" value="UniProtKB-SubCell"/>
</dbReference>
<accession>A0A235FBE7</accession>
<dbReference type="PANTHER" id="PTHR30249">
    <property type="entry name" value="PUTATIVE SEROTONIN TRANSPORTER"/>
    <property type="match status" value="1"/>
</dbReference>
<reference evidence="6 7" key="1">
    <citation type="submission" date="2017-07" db="EMBL/GenBank/DDBJ databases">
        <title>Fictibacillus sp. nov. GDSW-R2A3 Genome sequencing and assembly.</title>
        <authorList>
            <person name="Mayilraj S."/>
        </authorList>
    </citation>
    <scope>NUCLEOTIDE SEQUENCE [LARGE SCALE GENOMIC DNA]</scope>
    <source>
        <strain evidence="6 7">GDSW-R2A3</strain>
    </source>
</reference>
<dbReference type="InterPro" id="IPR007300">
    <property type="entry name" value="CidB/LrgB"/>
</dbReference>
<feature type="transmembrane region" description="Helical" evidence="5">
    <location>
        <begin position="28"/>
        <end position="50"/>
    </location>
</feature>
<dbReference type="OrthoDB" id="9811701at2"/>
<dbReference type="RefSeq" id="WP_094250619.1">
    <property type="nucleotide sequence ID" value="NZ_JBHLXL010000001.1"/>
</dbReference>
<comment type="subcellular location">
    <subcellularLocation>
        <location evidence="1">Membrane</location>
        <topology evidence="1">Multi-pass membrane protein</topology>
    </subcellularLocation>
</comment>
<evidence type="ECO:0000256" key="3">
    <source>
        <dbReference type="ARBA" id="ARBA00022989"/>
    </source>
</evidence>
<keyword evidence="4 5" id="KW-0472">Membrane</keyword>
<sequence length="222" mass="24058">MDELFFLFLTVAVFSLSSLLYNKKRIPLFIPVLTSTFFIGAILITLSVPYEQYFNGAHWISELLGPSIVALAYPLYTYRSLLYRNWLSILSGVFAGFFIGFFSVHAASALFSFSDLMTRSLYPKSVTTPVAMEIASATNGSPELASLFVVITGIIGAVISPVLFRLFNISSPSSRGISLGSSAHAIGTSKAAEYGEETAAYSSVAMALSCVVASVFIHLWVK</sequence>
<keyword evidence="3 5" id="KW-1133">Transmembrane helix</keyword>
<comment type="caution">
    <text evidence="6">The sequence shown here is derived from an EMBL/GenBank/DDBJ whole genome shotgun (WGS) entry which is preliminary data.</text>
</comment>
<feature type="transmembrane region" description="Helical" evidence="5">
    <location>
        <begin position="144"/>
        <end position="167"/>
    </location>
</feature>
<proteinExistence type="predicted"/>
<evidence type="ECO:0000256" key="4">
    <source>
        <dbReference type="ARBA" id="ARBA00023136"/>
    </source>
</evidence>
<dbReference type="Proteomes" id="UP000215059">
    <property type="component" value="Unassembled WGS sequence"/>
</dbReference>
<gene>
    <name evidence="6" type="ORF">CGZ90_01790</name>
</gene>
<protein>
    <recommendedName>
        <fullName evidence="8">Murein hydrolase effector protein LrgB</fullName>
    </recommendedName>
</protein>
<feature type="transmembrane region" description="Helical" evidence="5">
    <location>
        <begin position="56"/>
        <end position="76"/>
    </location>
</feature>
<evidence type="ECO:0000256" key="5">
    <source>
        <dbReference type="SAM" id="Phobius"/>
    </source>
</evidence>
<evidence type="ECO:0000256" key="2">
    <source>
        <dbReference type="ARBA" id="ARBA00022692"/>
    </source>
</evidence>
<evidence type="ECO:0000313" key="7">
    <source>
        <dbReference type="Proteomes" id="UP000215059"/>
    </source>
</evidence>
<feature type="transmembrane region" description="Helical" evidence="5">
    <location>
        <begin position="88"/>
        <end position="113"/>
    </location>
</feature>
<keyword evidence="2 5" id="KW-0812">Transmembrane</keyword>
<evidence type="ECO:0008006" key="8">
    <source>
        <dbReference type="Google" id="ProtNLM"/>
    </source>
</evidence>
<dbReference type="PANTHER" id="PTHR30249:SF0">
    <property type="entry name" value="PLASTIDAL GLYCOLATE_GLYCERATE TRANSLOCATOR 1, CHLOROPLASTIC"/>
    <property type="match status" value="1"/>
</dbReference>
<name>A0A235FBE7_9BACL</name>
<evidence type="ECO:0000256" key="1">
    <source>
        <dbReference type="ARBA" id="ARBA00004141"/>
    </source>
</evidence>
<feature type="transmembrane region" description="Helical" evidence="5">
    <location>
        <begin position="199"/>
        <end position="221"/>
    </location>
</feature>
<organism evidence="6 7">
    <name type="scientific">Fictibacillus aquaticus</name>
    <dbReference type="NCBI Taxonomy" id="2021314"/>
    <lineage>
        <taxon>Bacteria</taxon>
        <taxon>Bacillati</taxon>
        <taxon>Bacillota</taxon>
        <taxon>Bacilli</taxon>
        <taxon>Bacillales</taxon>
        <taxon>Fictibacillaceae</taxon>
        <taxon>Fictibacillus</taxon>
    </lineage>
</organism>